<evidence type="ECO:0000256" key="6">
    <source>
        <dbReference type="ARBA" id="ARBA00032298"/>
    </source>
</evidence>
<dbReference type="GO" id="GO:0043161">
    <property type="term" value="P:proteasome-mediated ubiquitin-dependent protein catabolic process"/>
    <property type="evidence" value="ECO:0007669"/>
    <property type="project" value="TreeGrafter"/>
</dbReference>
<name>A0A8B8HHQ7_VANTA</name>
<dbReference type="GO" id="GO:0061630">
    <property type="term" value="F:ubiquitin protein ligase activity"/>
    <property type="evidence" value="ECO:0007669"/>
    <property type="project" value="UniProtKB-EC"/>
</dbReference>
<evidence type="ECO:0000256" key="3">
    <source>
        <dbReference type="ARBA" id="ARBA00013646"/>
    </source>
</evidence>
<dbReference type="Pfam" id="PF09814">
    <property type="entry name" value="HECT_2"/>
    <property type="match status" value="1"/>
</dbReference>
<dbReference type="Proteomes" id="UP001652626">
    <property type="component" value="Chromosome 27"/>
</dbReference>
<dbReference type="EC" id="2.3.2.26" evidence="2"/>
<evidence type="ECO:0000313" key="9">
    <source>
        <dbReference type="Proteomes" id="UP001652626"/>
    </source>
</evidence>
<evidence type="ECO:0000256" key="4">
    <source>
        <dbReference type="ARBA" id="ARBA00029737"/>
    </source>
</evidence>
<organism evidence="9 10">
    <name type="scientific">Vanessa tameamea</name>
    <name type="common">Kamehameha butterfly</name>
    <dbReference type="NCBI Taxonomy" id="334116"/>
    <lineage>
        <taxon>Eukaryota</taxon>
        <taxon>Metazoa</taxon>
        <taxon>Ecdysozoa</taxon>
        <taxon>Arthropoda</taxon>
        <taxon>Hexapoda</taxon>
        <taxon>Insecta</taxon>
        <taxon>Pterygota</taxon>
        <taxon>Neoptera</taxon>
        <taxon>Endopterygota</taxon>
        <taxon>Lepidoptera</taxon>
        <taxon>Glossata</taxon>
        <taxon>Ditrysia</taxon>
        <taxon>Papilionoidea</taxon>
        <taxon>Nymphalidae</taxon>
        <taxon>Nymphalinae</taxon>
        <taxon>Vanessa</taxon>
    </lineage>
</organism>
<proteinExistence type="predicted"/>
<dbReference type="InterPro" id="IPR019193">
    <property type="entry name" value="UBQ-conj_enz_E2-bd_prot"/>
</dbReference>
<dbReference type="RefSeq" id="XP_026484065.2">
    <property type="nucleotide sequence ID" value="XM_026628280.2"/>
</dbReference>
<dbReference type="GO" id="GO:0051865">
    <property type="term" value="P:protein autoubiquitination"/>
    <property type="evidence" value="ECO:0007669"/>
    <property type="project" value="TreeGrafter"/>
</dbReference>
<evidence type="ECO:0000256" key="8">
    <source>
        <dbReference type="ARBA" id="ARBA00064185"/>
    </source>
</evidence>
<evidence type="ECO:0000256" key="1">
    <source>
        <dbReference type="ARBA" id="ARBA00000885"/>
    </source>
</evidence>
<comment type="function">
    <text evidence="7">E3 ubiquitin-protein ligase which accepts ubiquitin from specific E2 ubiquitin-conjugating enzymes, and transfers it to substrates, generally promoting their degradation by the proteasome. Independently of its E3 ubiquitin-protein ligase activity, acts as an inhibitor of CPSF3 endonuclease activity by blocking CPSF3 active site.</text>
</comment>
<reference evidence="10" key="1">
    <citation type="submission" date="2025-08" db="UniProtKB">
        <authorList>
            <consortium name="RefSeq"/>
        </authorList>
    </citation>
    <scope>IDENTIFICATION</scope>
    <source>
        <tissue evidence="10">Whole body</tissue>
    </source>
</reference>
<keyword evidence="9" id="KW-1185">Reference proteome</keyword>
<dbReference type="GO" id="GO:0000209">
    <property type="term" value="P:protein polyubiquitination"/>
    <property type="evidence" value="ECO:0007669"/>
    <property type="project" value="TreeGrafter"/>
</dbReference>
<evidence type="ECO:0000256" key="5">
    <source>
        <dbReference type="ARBA" id="ARBA00032234"/>
    </source>
</evidence>
<dbReference type="GeneID" id="113392048"/>
<dbReference type="GO" id="GO:0030332">
    <property type="term" value="F:cyclin binding"/>
    <property type="evidence" value="ECO:0007669"/>
    <property type="project" value="TreeGrafter"/>
</dbReference>
<sequence>MLVKNIFMELRSRLRSCNVYITTNIDFKKDCNLKINIQSNCIVLNYYDYENDDTITRRDSLSSVESLSDYSEDESDVTCIIPIQEFCFIIPNSMSCLKIEKNTISFRILTEPKKGGNFYTEIISAETENKEIKVEKLNTNLKLDNEVKFACANCSNIISNNFVKFNRILELPSTNLDMSEWFCHGNGSHSHGHGHDHNHTSQSQSQTDVLKPNKLDFLYRLTFFVVNNNILSERSNKFNSKRTVFHCNRCLAWLGLKSKDTVKLYNADIKIHNTNTEKHVFSHKNSLHNISTDDFIYTIESMTREFNLGLQYTIMCKIVLECAISDAKKQYLLIWVMDRELQVLRNIESHKQSDIILLQSSLLTKILYKIEPELNNEVETWLSDPTVVSTDISKSMFSHGVSHLEHMSLKVPECFRYTNGYCVSYLKA</sequence>
<dbReference type="OrthoDB" id="10264956at2759"/>
<evidence type="ECO:0000256" key="7">
    <source>
        <dbReference type="ARBA" id="ARBA00053831"/>
    </source>
</evidence>
<comment type="subunit">
    <text evidence="8">Interacts with UBE2C/UbcH10 (E2 ubiquitin-conjugating enzyme). In vitro, interacts with cyclin-B.</text>
</comment>
<dbReference type="PANTHER" id="PTHR31531">
    <property type="entry name" value="E3 UBIQUITIN-PROTEIN LIGASE E3D FAMILY MEMBER"/>
    <property type="match status" value="1"/>
</dbReference>
<dbReference type="OMA" id="RCMRFLG"/>
<evidence type="ECO:0000313" key="10">
    <source>
        <dbReference type="RefSeq" id="XP_026484065.2"/>
    </source>
</evidence>
<dbReference type="GO" id="GO:0000151">
    <property type="term" value="C:ubiquitin ligase complex"/>
    <property type="evidence" value="ECO:0007669"/>
    <property type="project" value="TreeGrafter"/>
</dbReference>
<dbReference type="GO" id="GO:0031624">
    <property type="term" value="F:ubiquitin conjugating enzyme binding"/>
    <property type="evidence" value="ECO:0007669"/>
    <property type="project" value="TreeGrafter"/>
</dbReference>
<accession>A0A8B8HHQ7</accession>
<dbReference type="GO" id="GO:0006513">
    <property type="term" value="P:protein monoubiquitination"/>
    <property type="evidence" value="ECO:0007669"/>
    <property type="project" value="TreeGrafter"/>
</dbReference>
<comment type="catalytic activity">
    <reaction evidence="1">
        <text>S-ubiquitinyl-[E2 ubiquitin-conjugating enzyme]-L-cysteine + [acceptor protein]-L-lysine = [E2 ubiquitin-conjugating enzyme]-L-cysteine + N(6)-ubiquitinyl-[acceptor protein]-L-lysine.</text>
        <dbReference type="EC" id="2.3.2.26"/>
    </reaction>
</comment>
<gene>
    <name evidence="10" type="primary">LOC113392048</name>
</gene>
<evidence type="ECO:0000256" key="2">
    <source>
        <dbReference type="ARBA" id="ARBA00012485"/>
    </source>
</evidence>
<dbReference type="AlphaFoldDB" id="A0A8B8HHQ7"/>
<dbReference type="GO" id="GO:0005634">
    <property type="term" value="C:nucleus"/>
    <property type="evidence" value="ECO:0007669"/>
    <property type="project" value="TreeGrafter"/>
</dbReference>
<dbReference type="PANTHER" id="PTHR31531:SF2">
    <property type="entry name" value="E3 UBIQUITIN-PROTEIN LIGASE E3D"/>
    <property type="match status" value="1"/>
</dbReference>
<protein>
    <recommendedName>
        <fullName evidence="3">E3 ubiquitin-protein ligase E3D</fullName>
        <ecNumber evidence="2">2.3.2.26</ecNumber>
    </recommendedName>
    <alternativeName>
        <fullName evidence="6">HECT-type E3 ubiquitin transferase E3D</fullName>
    </alternativeName>
    <alternativeName>
        <fullName evidence="5">UbcH10-binding protein with a HECT-like domain</fullName>
    </alternativeName>
    <alternativeName>
        <fullName evidence="4">Ubiquitin-conjugating enzyme E2C-binding protein</fullName>
    </alternativeName>
</protein>
<dbReference type="GO" id="GO:0005829">
    <property type="term" value="C:cytosol"/>
    <property type="evidence" value="ECO:0007669"/>
    <property type="project" value="TreeGrafter"/>
</dbReference>